<keyword evidence="3" id="KW-1185">Reference proteome</keyword>
<name>A0A2G9HSP5_9LAMI</name>
<sequence>MKQPKETRKIDDSRYCKHHRLVEHPIHDYFIFKDNEDKATMNLIAVEVGIHHVDIVSCNTSEQKVSSNEACCSKVETHGMIEECMLALTFIDDNLLLNSKSHNMPLFMVGYAHERKLNTPPIQLSMNDTSLTALFHVINAKTLYNMLLDHPWLYGVVKKVLADDKLFTRVESHFADTKYYFEKDHVAKKTSKDVLIQKLTRFFLKRIQPARMPPLEKLPLEATRKQTDGLNTTQSVLKRKRHALPNAKVGLGFIPRNFILHSNGESVASSYHIESCTNCINGRNIEENRQKNGQVRACMNLENIECIEEVVMTHHTTFNEDIIEEYTEAASPELEEGVKATVGVEIEQVKIDVILKIPKPRNIHELKSLQGKLAYLRRFISNLVGRCQLFSHVMKKSVPFKWDEVCSNAFSSIKAYLMKPPVLVVLVLGCQLVLYIAARECSIGVQLVQENNNGKENALYYLSRMMTPNELKHSSIQKICLALISTIQKPVLFDKLARWYLQLQQFEIVYVSQNIVKGQVLANFLADLPIPAEWELSDDLLDEDVLVIKVTLPWKMYFDEVSCRKEVGAGVIFIKSNDYKLVVNQLLGKYEVKKPGLLPYFNHAKKLIGWLGDVEIKHVLRAENKQVDALMKLTSLLTMPKKEARIPTCRSWIAPPIFENEDYEKEENHIVEVFKVKKKDWCQSLIYYLKYEKLPDDPWHRTDIQRQAARFIYYKGVLYRCSFGEVFL</sequence>
<dbReference type="OrthoDB" id="1405932at2759"/>
<dbReference type="GO" id="GO:0003676">
    <property type="term" value="F:nucleic acid binding"/>
    <property type="evidence" value="ECO:0007669"/>
    <property type="project" value="InterPro"/>
</dbReference>
<organism evidence="2 3">
    <name type="scientific">Handroanthus impetiginosus</name>
    <dbReference type="NCBI Taxonomy" id="429701"/>
    <lineage>
        <taxon>Eukaryota</taxon>
        <taxon>Viridiplantae</taxon>
        <taxon>Streptophyta</taxon>
        <taxon>Embryophyta</taxon>
        <taxon>Tracheophyta</taxon>
        <taxon>Spermatophyta</taxon>
        <taxon>Magnoliopsida</taxon>
        <taxon>eudicotyledons</taxon>
        <taxon>Gunneridae</taxon>
        <taxon>Pentapetalae</taxon>
        <taxon>asterids</taxon>
        <taxon>lamiids</taxon>
        <taxon>Lamiales</taxon>
        <taxon>Bignoniaceae</taxon>
        <taxon>Crescentiina</taxon>
        <taxon>Tabebuia alliance</taxon>
        <taxon>Handroanthus</taxon>
    </lineage>
</organism>
<evidence type="ECO:0000313" key="3">
    <source>
        <dbReference type="Proteomes" id="UP000231279"/>
    </source>
</evidence>
<dbReference type="InterPro" id="IPR043128">
    <property type="entry name" value="Rev_trsase/Diguanyl_cyclase"/>
</dbReference>
<dbReference type="PANTHER" id="PTHR48475:SF1">
    <property type="entry name" value="RNASE H TYPE-1 DOMAIN-CONTAINING PROTEIN"/>
    <property type="match status" value="1"/>
</dbReference>
<dbReference type="Proteomes" id="UP000231279">
    <property type="component" value="Unassembled WGS sequence"/>
</dbReference>
<dbReference type="InterPro" id="IPR036397">
    <property type="entry name" value="RNaseH_sf"/>
</dbReference>
<dbReference type="Gene3D" id="3.30.70.270">
    <property type="match status" value="1"/>
</dbReference>
<dbReference type="SUPFAM" id="SSF56672">
    <property type="entry name" value="DNA/RNA polymerases"/>
    <property type="match status" value="1"/>
</dbReference>
<dbReference type="InterPro" id="IPR043502">
    <property type="entry name" value="DNA/RNA_pol_sf"/>
</dbReference>
<protein>
    <recommendedName>
        <fullName evidence="1">Reverse transcriptase/retrotransposon-derived protein RNase H-like domain-containing protein</fullName>
    </recommendedName>
</protein>
<reference evidence="3" key="1">
    <citation type="journal article" date="2018" name="Gigascience">
        <title>Genome assembly of the Pink Ipe (Handroanthus impetiginosus, Bignoniaceae), a highly valued, ecologically keystone Neotropical timber forest tree.</title>
        <authorList>
            <person name="Silva-Junior O.B."/>
            <person name="Grattapaglia D."/>
            <person name="Novaes E."/>
            <person name="Collevatti R.G."/>
        </authorList>
    </citation>
    <scope>NUCLEOTIDE SEQUENCE [LARGE SCALE GENOMIC DNA]</scope>
    <source>
        <strain evidence="3">cv. UFG-1</strain>
    </source>
</reference>
<evidence type="ECO:0000313" key="2">
    <source>
        <dbReference type="EMBL" id="PIN20544.1"/>
    </source>
</evidence>
<dbReference type="InterPro" id="IPR041577">
    <property type="entry name" value="RT_RNaseH_2"/>
</dbReference>
<evidence type="ECO:0000259" key="1">
    <source>
        <dbReference type="Pfam" id="PF17919"/>
    </source>
</evidence>
<accession>A0A2G9HSP5</accession>
<dbReference type="AlphaFoldDB" id="A0A2G9HSP5"/>
<feature type="domain" description="Reverse transcriptase/retrotransposon-derived protein RNase H-like" evidence="1">
    <location>
        <begin position="402"/>
        <end position="489"/>
    </location>
</feature>
<dbReference type="Gene3D" id="3.30.420.10">
    <property type="entry name" value="Ribonuclease H-like superfamily/Ribonuclease H"/>
    <property type="match status" value="1"/>
</dbReference>
<proteinExistence type="predicted"/>
<gene>
    <name evidence="2" type="ORF">CDL12_06762</name>
</gene>
<dbReference type="STRING" id="429701.A0A2G9HSP5"/>
<dbReference type="PANTHER" id="PTHR48475">
    <property type="entry name" value="RIBONUCLEASE H"/>
    <property type="match status" value="1"/>
</dbReference>
<comment type="caution">
    <text evidence="2">The sequence shown here is derived from an EMBL/GenBank/DDBJ whole genome shotgun (WGS) entry which is preliminary data.</text>
</comment>
<dbReference type="Pfam" id="PF17919">
    <property type="entry name" value="RT_RNaseH_2"/>
    <property type="match status" value="1"/>
</dbReference>
<dbReference type="EMBL" id="NKXS01001107">
    <property type="protein sequence ID" value="PIN20544.1"/>
    <property type="molecule type" value="Genomic_DNA"/>
</dbReference>